<dbReference type="EMBL" id="JDSS02000020">
    <property type="protein sequence ID" value="KFB68558.1"/>
    <property type="molecule type" value="Genomic_DNA"/>
</dbReference>
<gene>
    <name evidence="1" type="ORF">CAPSK01_001954</name>
</gene>
<name>A0A084Y1G4_9PROT</name>
<dbReference type="Proteomes" id="UP000019812">
    <property type="component" value="Unassembled WGS sequence"/>
</dbReference>
<evidence type="ECO:0000313" key="1">
    <source>
        <dbReference type="EMBL" id="KFB68558.1"/>
    </source>
</evidence>
<proteinExistence type="predicted"/>
<comment type="caution">
    <text evidence="1">The sequence shown here is derived from an EMBL/GenBank/DDBJ whole genome shotgun (WGS) entry which is preliminary data.</text>
</comment>
<accession>A0A084Y1G4</accession>
<reference evidence="1 2" key="1">
    <citation type="submission" date="2014-07" db="EMBL/GenBank/DDBJ databases">
        <title>Expanding our view of genomic diversity in Candidatus Accumulibacter clades.</title>
        <authorList>
            <person name="Skennerton C.T."/>
            <person name="Barr J.J."/>
            <person name="Slater F.R."/>
            <person name="Bond P.L."/>
            <person name="Tyson G.W."/>
        </authorList>
    </citation>
    <scope>NUCLEOTIDE SEQUENCE [LARGE SCALE GENOMIC DNA]</scope>
    <source>
        <strain evidence="2">SK-01</strain>
    </source>
</reference>
<evidence type="ECO:0000313" key="2">
    <source>
        <dbReference type="Proteomes" id="UP000019812"/>
    </source>
</evidence>
<dbReference type="AlphaFoldDB" id="A0A084Y1G4"/>
<protein>
    <submittedName>
        <fullName evidence="1">Uncharacterized protein</fullName>
    </submittedName>
</protein>
<organism evidence="1 2">
    <name type="scientific">Candidatus Accumulibacter vicinus</name>
    <dbReference type="NCBI Taxonomy" id="2954382"/>
    <lineage>
        <taxon>Bacteria</taxon>
        <taxon>Pseudomonadati</taxon>
        <taxon>Pseudomonadota</taxon>
        <taxon>Betaproteobacteria</taxon>
        <taxon>Candidatus Accumulibacter</taxon>
    </lineage>
</organism>
<sequence>MFLLDTNVVSEMRTIRSGKANACVAAWADSVDTNDLYRSLKSALCLPNAVTPRREPCSAHGWTITSCRRSMAVFWPSTLPLPGAAPGCTYLTRARCAERGHDQPAPEYEFDQRIAW</sequence>
<dbReference type="STRING" id="1457154.CAPSK01_001954"/>